<evidence type="ECO:0000313" key="2">
    <source>
        <dbReference type="Proteomes" id="UP000615446"/>
    </source>
</evidence>
<proteinExistence type="predicted"/>
<sequence>MKIKEINEFTQYKLYKHIEGDTVIMDLQTDCKKYQGDYNLLFARVMQVDGAKYLEATFPNKDDQLKTLNLDKFNSTRHHVGNAEEIEALKQEYNRVNASCSTRLEEEQKEDAEPNEFNKQKIIRYIEPNLTLKVQSSNKCI</sequence>
<accession>A0A8H3M4M9</accession>
<organism evidence="1 2">
    <name type="scientific">Rhizophagus clarus</name>
    <dbReference type="NCBI Taxonomy" id="94130"/>
    <lineage>
        <taxon>Eukaryota</taxon>
        <taxon>Fungi</taxon>
        <taxon>Fungi incertae sedis</taxon>
        <taxon>Mucoromycota</taxon>
        <taxon>Glomeromycotina</taxon>
        <taxon>Glomeromycetes</taxon>
        <taxon>Glomerales</taxon>
        <taxon>Glomeraceae</taxon>
        <taxon>Rhizophagus</taxon>
    </lineage>
</organism>
<evidence type="ECO:0000313" key="1">
    <source>
        <dbReference type="EMBL" id="GES98949.1"/>
    </source>
</evidence>
<protein>
    <submittedName>
        <fullName evidence="1">Uncharacterized protein</fullName>
    </submittedName>
</protein>
<dbReference type="Proteomes" id="UP000615446">
    <property type="component" value="Unassembled WGS sequence"/>
</dbReference>
<reference evidence="1" key="1">
    <citation type="submission" date="2019-10" db="EMBL/GenBank/DDBJ databases">
        <title>Conservation and host-specific expression of non-tandemly repeated heterogenous ribosome RNA gene in arbuscular mycorrhizal fungi.</title>
        <authorList>
            <person name="Maeda T."/>
            <person name="Kobayashi Y."/>
            <person name="Nakagawa T."/>
            <person name="Ezawa T."/>
            <person name="Yamaguchi K."/>
            <person name="Bino T."/>
            <person name="Nishimoto Y."/>
            <person name="Shigenobu S."/>
            <person name="Kawaguchi M."/>
        </authorList>
    </citation>
    <scope>NUCLEOTIDE SEQUENCE</scope>
    <source>
        <strain evidence="1">HR1</strain>
    </source>
</reference>
<comment type="caution">
    <text evidence="1">The sequence shown here is derived from an EMBL/GenBank/DDBJ whole genome shotgun (WGS) entry which is preliminary data.</text>
</comment>
<dbReference type="AlphaFoldDB" id="A0A8H3M4M9"/>
<name>A0A8H3M4M9_9GLOM</name>
<dbReference type="EMBL" id="BLAL01000276">
    <property type="protein sequence ID" value="GES98949.1"/>
    <property type="molecule type" value="Genomic_DNA"/>
</dbReference>
<gene>
    <name evidence="1" type="ORF">RCL2_002547700</name>
</gene>